<name>C3N9W1_SACI7</name>
<proteinExistence type="predicted"/>
<keyword evidence="1" id="KW-1133">Transmembrane helix</keyword>
<keyword evidence="1" id="KW-0812">Transmembrane</keyword>
<sequence>MSNWNSTIFAKIQQIKGEYVCTFYLSGIFSNWINNRTSNDRCNPIYFFKQRDRDNYNPSEIPTLIPILILGSLFFISFSTLLAILTIKFKEMRMQNLISFIPLILGFIFYSLFTSSEYPNILDYTSLYLSMMLLLYYGYTGNTTNKLSECTRKSIS</sequence>
<accession>C3N9W1</accession>
<evidence type="ECO:0000313" key="3">
    <source>
        <dbReference type="Proteomes" id="UP000002308"/>
    </source>
</evidence>
<organism evidence="2 3">
    <name type="scientific">Saccharolobus islandicus (strain Y.G.57.14 / Yellowstone #1)</name>
    <name type="common">Sulfolobus islandicus</name>
    <dbReference type="NCBI Taxonomy" id="439386"/>
    <lineage>
        <taxon>Archaea</taxon>
        <taxon>Thermoproteota</taxon>
        <taxon>Thermoprotei</taxon>
        <taxon>Sulfolobales</taxon>
        <taxon>Sulfolobaceae</taxon>
        <taxon>Saccharolobus</taxon>
    </lineage>
</organism>
<dbReference type="Proteomes" id="UP000002308">
    <property type="component" value="Chromosome"/>
</dbReference>
<feature type="transmembrane region" description="Helical" evidence="1">
    <location>
        <begin position="97"/>
        <end position="115"/>
    </location>
</feature>
<dbReference type="HOGENOM" id="CLU_121768_0_0_2"/>
<gene>
    <name evidence="2" type="ordered locus">YG5714_0353</name>
</gene>
<evidence type="ECO:0000313" key="2">
    <source>
        <dbReference type="EMBL" id="ACP44645.1"/>
    </source>
</evidence>
<dbReference type="EMBL" id="CP001403">
    <property type="protein sequence ID" value="ACP44645.1"/>
    <property type="molecule type" value="Genomic_DNA"/>
</dbReference>
<protein>
    <submittedName>
        <fullName evidence="2">Uncharacterized protein</fullName>
    </submittedName>
</protein>
<keyword evidence="1" id="KW-0472">Membrane</keyword>
<reference evidence="2 3" key="1">
    <citation type="journal article" date="2009" name="Proc. Natl. Acad. Sci. U.S.A.">
        <title>Biogeography of the Sulfolobus islandicus pan-genome.</title>
        <authorList>
            <person name="Reno M.L."/>
            <person name="Held N.L."/>
            <person name="Fields C.J."/>
            <person name="Burke P.V."/>
            <person name="Whitaker R.J."/>
        </authorList>
    </citation>
    <scope>NUCLEOTIDE SEQUENCE [LARGE SCALE GENOMIC DNA]</scope>
    <source>
        <strain evidence="3">Y.G.57.14 / Yellowstone #1</strain>
    </source>
</reference>
<feature type="transmembrane region" description="Helical" evidence="1">
    <location>
        <begin position="121"/>
        <end position="139"/>
    </location>
</feature>
<feature type="transmembrane region" description="Helical" evidence="1">
    <location>
        <begin position="64"/>
        <end position="85"/>
    </location>
</feature>
<dbReference type="KEGG" id="siy:YG5714_0353"/>
<evidence type="ECO:0000256" key="1">
    <source>
        <dbReference type="SAM" id="Phobius"/>
    </source>
</evidence>
<dbReference type="AlphaFoldDB" id="C3N9W1"/>